<reference evidence="12 13" key="1">
    <citation type="submission" date="2023-01" db="EMBL/GenBank/DDBJ databases">
        <title>Analysis of 21 Apiospora genomes using comparative genomics revels a genus with tremendous synthesis potential of carbohydrate active enzymes and secondary metabolites.</title>
        <authorList>
            <person name="Sorensen T."/>
        </authorList>
    </citation>
    <scope>NUCLEOTIDE SEQUENCE [LARGE SCALE GENOMIC DNA]</scope>
    <source>
        <strain evidence="12 13">CBS 20057</strain>
    </source>
</reference>
<feature type="compositionally biased region" description="Low complexity" evidence="9">
    <location>
        <begin position="344"/>
        <end position="374"/>
    </location>
</feature>
<feature type="compositionally biased region" description="Pro residues" evidence="9">
    <location>
        <begin position="702"/>
        <end position="714"/>
    </location>
</feature>
<dbReference type="PROSITE" id="PS00518">
    <property type="entry name" value="ZF_RING_1"/>
    <property type="match status" value="1"/>
</dbReference>
<evidence type="ECO:0000313" key="13">
    <source>
        <dbReference type="Proteomes" id="UP001396898"/>
    </source>
</evidence>
<name>A0ABR1RL82_9PEZI</name>
<feature type="region of interest" description="Disordered" evidence="9">
    <location>
        <begin position="98"/>
        <end position="131"/>
    </location>
</feature>
<feature type="compositionally biased region" description="Basic and acidic residues" evidence="9">
    <location>
        <begin position="171"/>
        <end position="213"/>
    </location>
</feature>
<evidence type="ECO:0000256" key="4">
    <source>
        <dbReference type="ARBA" id="ARBA00022771"/>
    </source>
</evidence>
<comment type="similarity">
    <text evidence="1">Belongs to the SH3RF family.</text>
</comment>
<gene>
    <name evidence="12" type="ORF">PG991_008591</name>
</gene>
<feature type="region of interest" description="Disordered" evidence="9">
    <location>
        <begin position="147"/>
        <end position="274"/>
    </location>
</feature>
<evidence type="ECO:0000256" key="6">
    <source>
        <dbReference type="ARBA" id="ARBA00022843"/>
    </source>
</evidence>
<dbReference type="Gene3D" id="3.30.40.10">
    <property type="entry name" value="Zinc/RING finger domain, C3HC4 (zinc finger)"/>
    <property type="match status" value="1"/>
</dbReference>
<proteinExistence type="inferred from homology"/>
<evidence type="ECO:0000256" key="7">
    <source>
        <dbReference type="PROSITE-ProRule" id="PRU00175"/>
    </source>
</evidence>
<dbReference type="SMART" id="SM00326">
    <property type="entry name" value="SH3"/>
    <property type="match status" value="1"/>
</dbReference>
<feature type="region of interest" description="Disordered" evidence="9">
    <location>
        <begin position="608"/>
        <end position="630"/>
    </location>
</feature>
<feature type="compositionally biased region" description="Polar residues" evidence="9">
    <location>
        <begin position="423"/>
        <end position="434"/>
    </location>
</feature>
<dbReference type="SMART" id="SM00184">
    <property type="entry name" value="RING"/>
    <property type="match status" value="1"/>
</dbReference>
<evidence type="ECO:0000256" key="2">
    <source>
        <dbReference type="ARBA" id="ARBA00022443"/>
    </source>
</evidence>
<feature type="region of interest" description="Disordered" evidence="9">
    <location>
        <begin position="508"/>
        <end position="527"/>
    </location>
</feature>
<dbReference type="EMBL" id="JAQQWI010000012">
    <property type="protein sequence ID" value="KAK8015703.1"/>
    <property type="molecule type" value="Genomic_DNA"/>
</dbReference>
<evidence type="ECO:0000313" key="12">
    <source>
        <dbReference type="EMBL" id="KAK8015703.1"/>
    </source>
</evidence>
<evidence type="ECO:0000259" key="10">
    <source>
        <dbReference type="PROSITE" id="PS50002"/>
    </source>
</evidence>
<evidence type="ECO:0000256" key="5">
    <source>
        <dbReference type="ARBA" id="ARBA00022833"/>
    </source>
</evidence>
<dbReference type="PROSITE" id="PS50089">
    <property type="entry name" value="ZF_RING_2"/>
    <property type="match status" value="1"/>
</dbReference>
<feature type="compositionally biased region" description="Low complexity" evidence="9">
    <location>
        <begin position="258"/>
        <end position="267"/>
    </location>
</feature>
<dbReference type="InterPro" id="IPR017907">
    <property type="entry name" value="Znf_RING_CS"/>
</dbReference>
<dbReference type="Proteomes" id="UP001396898">
    <property type="component" value="Unassembled WGS sequence"/>
</dbReference>
<dbReference type="PANTHER" id="PTHR16079">
    <property type="entry name" value="UBIQUITIN LIGASE PROTEIN CHFR"/>
    <property type="match status" value="1"/>
</dbReference>
<feature type="compositionally biased region" description="Polar residues" evidence="9">
    <location>
        <begin position="375"/>
        <end position="388"/>
    </location>
</feature>
<dbReference type="Gene3D" id="2.30.30.40">
    <property type="entry name" value="SH3 Domains"/>
    <property type="match status" value="1"/>
</dbReference>
<evidence type="ECO:0000256" key="8">
    <source>
        <dbReference type="PROSITE-ProRule" id="PRU00192"/>
    </source>
</evidence>
<evidence type="ECO:0008006" key="14">
    <source>
        <dbReference type="Google" id="ProtNLM"/>
    </source>
</evidence>
<feature type="compositionally biased region" description="Basic and acidic residues" evidence="9">
    <location>
        <begin position="237"/>
        <end position="254"/>
    </location>
</feature>
<comment type="caution">
    <text evidence="12">The sequence shown here is derived from an EMBL/GenBank/DDBJ whole genome shotgun (WGS) entry which is preliminary data.</text>
</comment>
<evidence type="ECO:0000259" key="11">
    <source>
        <dbReference type="PROSITE" id="PS50089"/>
    </source>
</evidence>
<feature type="compositionally biased region" description="Polar residues" evidence="9">
    <location>
        <begin position="330"/>
        <end position="343"/>
    </location>
</feature>
<feature type="region of interest" description="Disordered" evidence="9">
    <location>
        <begin position="693"/>
        <end position="717"/>
    </location>
</feature>
<dbReference type="SUPFAM" id="SSF57850">
    <property type="entry name" value="RING/U-box"/>
    <property type="match status" value="2"/>
</dbReference>
<dbReference type="InterPro" id="IPR036028">
    <property type="entry name" value="SH3-like_dom_sf"/>
</dbReference>
<dbReference type="PROSITE" id="PS50002">
    <property type="entry name" value="SH3"/>
    <property type="match status" value="1"/>
</dbReference>
<feature type="domain" description="SH3" evidence="10">
    <location>
        <begin position="888"/>
        <end position="949"/>
    </location>
</feature>
<protein>
    <recommendedName>
        <fullName evidence="14">RING-type domain-containing protein</fullName>
    </recommendedName>
</protein>
<dbReference type="Pfam" id="PF00097">
    <property type="entry name" value="zf-C3HC4"/>
    <property type="match status" value="1"/>
</dbReference>
<keyword evidence="6" id="KW-0832">Ubl conjugation</keyword>
<feature type="compositionally biased region" description="Polar residues" evidence="9">
    <location>
        <begin position="448"/>
        <end position="468"/>
    </location>
</feature>
<keyword evidence="4 7" id="KW-0863">Zinc-finger</keyword>
<keyword evidence="13" id="KW-1185">Reference proteome</keyword>
<feature type="region of interest" description="Disordered" evidence="9">
    <location>
        <begin position="317"/>
        <end position="501"/>
    </location>
</feature>
<organism evidence="12 13">
    <name type="scientific">Apiospora marii</name>
    <dbReference type="NCBI Taxonomy" id="335849"/>
    <lineage>
        <taxon>Eukaryota</taxon>
        <taxon>Fungi</taxon>
        <taxon>Dikarya</taxon>
        <taxon>Ascomycota</taxon>
        <taxon>Pezizomycotina</taxon>
        <taxon>Sordariomycetes</taxon>
        <taxon>Xylariomycetidae</taxon>
        <taxon>Amphisphaeriales</taxon>
        <taxon>Apiosporaceae</taxon>
        <taxon>Apiospora</taxon>
    </lineage>
</organism>
<feature type="domain" description="RING-type" evidence="11">
    <location>
        <begin position="16"/>
        <end position="72"/>
    </location>
</feature>
<dbReference type="InterPro" id="IPR052256">
    <property type="entry name" value="E3_ubiquitin-ligase_CHFR"/>
</dbReference>
<evidence type="ECO:0000256" key="3">
    <source>
        <dbReference type="ARBA" id="ARBA00022723"/>
    </source>
</evidence>
<dbReference type="InterPro" id="IPR001841">
    <property type="entry name" value="Znf_RING"/>
</dbReference>
<keyword evidence="5" id="KW-0862">Zinc</keyword>
<accession>A0ABR1RL82</accession>
<dbReference type="InterPro" id="IPR018957">
    <property type="entry name" value="Znf_C3HC4_RING-type"/>
</dbReference>
<feature type="compositionally biased region" description="Basic and acidic residues" evidence="9">
    <location>
        <begin position="98"/>
        <end position="114"/>
    </location>
</feature>
<dbReference type="SUPFAM" id="SSF50044">
    <property type="entry name" value="SH3-domain"/>
    <property type="match status" value="1"/>
</dbReference>
<dbReference type="PANTHER" id="PTHR16079:SF4">
    <property type="entry name" value="E3 UBIQUITIN-PROTEIN LIGASE CHFR"/>
    <property type="match status" value="1"/>
</dbReference>
<evidence type="ECO:0000256" key="9">
    <source>
        <dbReference type="SAM" id="MobiDB-lite"/>
    </source>
</evidence>
<sequence length="958" mass="106888">MDSSRPAVDLEKELTCSICTEVLYQPLTLLDCLHTFCGSCLRDWFNWQANAAENSPNPPPAGANIATCPSCRAPVRGTRHNATVATLLEMFLSAHPDKARSDADKDEMHQKYKPGDNVVPKIRGSEKSPEEQRFDVLEQQMLEQARELSLRDAGVSSSSGHRQARHRREQHVRDHEGSSRSDRESSRDSRHRDDTHDRTRRAHREEERRRRAATDPNVLLQPGGTSSSEERRHRRSDSRQASRESSRTRRRAVEHQSSIRSLISSSDVDSRDMEKEIEEFARQIQEEGLLDGLDLSNLDLAQNDELSRKITEAYRRRQLLRSRQESSRRTNASSPASRPETSASSSRLPISDTSRSSSRNRANSAHARSSSSTSMFQDTSRPPVTTTHLEVRNNPERRRRRATSTGRSATDPIRPSTAEPRPTTRSQTDLTLRQQAHELNNRRPSVADSRSSSMPTGITSPQANTGATFSERASAAQHPASPPLGSAPETNSGAPTKRRPASLVVSANNPLPSLGMPSSPNHGRTRSMSRYYTEPSISCARCSRPHLEYELHYNCGICHNGDWNICLNCYRTKQGCLHWFGFGYSAFNRWERARDKAEAEGNEQLEPPHMLTSNRYLPPKATPGGADGRRTMTTDDPMKRLQSGMFCARCFTWANECYWRCEWCNEGDWGFCNNCVNQGHCCTHPLLPLTHFSHPATRNTPPASPHSPKPPPPSASLLTGPTSFAIGEFRPLTFTTTCDICRRAIAPSQSRYHCYSCTSTVVPDTEPGDYDICMPCYDGLASSRRISSENGPDGWRRCPKGHRMVVVGFKDAKRGGQVRYVVQDLVGGWDLSSEPYSPSDPTEQQLELEKWRWSGPDRSKVERLVTVDVAATAPTGPPWSTDFPANGGCGMKTVAHWSWYPQAGSEDELLFPRGAEVLEVEDVNSDWFFGCYMGTTGLFPAPYVRIVGNSGGNGSNNA</sequence>
<keyword evidence="3" id="KW-0479">Metal-binding</keyword>
<dbReference type="InterPro" id="IPR001452">
    <property type="entry name" value="SH3_domain"/>
</dbReference>
<keyword evidence="2 8" id="KW-0728">SH3 domain</keyword>
<dbReference type="InterPro" id="IPR013083">
    <property type="entry name" value="Znf_RING/FYVE/PHD"/>
</dbReference>
<evidence type="ECO:0000256" key="1">
    <source>
        <dbReference type="ARBA" id="ARBA00008649"/>
    </source>
</evidence>